<protein>
    <submittedName>
        <fullName evidence="8">Guanine nucleotide-binding protein-like 3</fullName>
    </submittedName>
</protein>
<feature type="compositionally biased region" description="Basic and acidic residues" evidence="6">
    <location>
        <begin position="1"/>
        <end position="15"/>
    </location>
</feature>
<feature type="domain" description="CP-type G" evidence="7">
    <location>
        <begin position="130"/>
        <end position="315"/>
    </location>
</feature>
<feature type="region of interest" description="Disordered" evidence="6">
    <location>
        <begin position="527"/>
        <end position="549"/>
    </location>
</feature>
<dbReference type="PANTHER" id="PTHR11089">
    <property type="entry name" value="GTP-BINDING PROTEIN-RELATED"/>
    <property type="match status" value="1"/>
</dbReference>
<accession>A0AAD5Y4C2</accession>
<keyword evidence="5" id="KW-0539">Nucleus</keyword>
<keyword evidence="2" id="KW-0547">Nucleotide-binding</keyword>
<dbReference type="InterPro" id="IPR006073">
    <property type="entry name" value="GTP-bd"/>
</dbReference>
<evidence type="ECO:0000259" key="7">
    <source>
        <dbReference type="PROSITE" id="PS51721"/>
    </source>
</evidence>
<keyword evidence="4" id="KW-0342">GTP-binding</keyword>
<dbReference type="FunFam" id="1.10.1580.10:FF:000002">
    <property type="entry name" value="Guanine nucleotide-binding protein-like 3 (nucleolar)-like"/>
    <property type="match status" value="1"/>
</dbReference>
<evidence type="ECO:0000256" key="5">
    <source>
        <dbReference type="ARBA" id="ARBA00023242"/>
    </source>
</evidence>
<dbReference type="Gene3D" id="1.10.1580.10">
    <property type="match status" value="1"/>
</dbReference>
<dbReference type="SUPFAM" id="SSF52540">
    <property type="entry name" value="P-loop containing nucleoside triphosphate hydrolases"/>
    <property type="match status" value="1"/>
</dbReference>
<dbReference type="FunFam" id="3.40.50.300:FF:000493">
    <property type="entry name" value="Guanine nucleotide-binding protein-like 3-like protein"/>
    <property type="match status" value="1"/>
</dbReference>
<dbReference type="Pfam" id="PF01926">
    <property type="entry name" value="MMR_HSR1"/>
    <property type="match status" value="1"/>
</dbReference>
<feature type="region of interest" description="Disordered" evidence="6">
    <location>
        <begin position="1"/>
        <end position="29"/>
    </location>
</feature>
<dbReference type="InterPro" id="IPR027417">
    <property type="entry name" value="P-loop_NTPase"/>
</dbReference>
<organism evidence="8 9">
    <name type="scientific">Boothiomyces macroporosus</name>
    <dbReference type="NCBI Taxonomy" id="261099"/>
    <lineage>
        <taxon>Eukaryota</taxon>
        <taxon>Fungi</taxon>
        <taxon>Fungi incertae sedis</taxon>
        <taxon>Chytridiomycota</taxon>
        <taxon>Chytridiomycota incertae sedis</taxon>
        <taxon>Chytridiomycetes</taxon>
        <taxon>Rhizophydiales</taxon>
        <taxon>Terramycetaceae</taxon>
        <taxon>Boothiomyces</taxon>
    </lineage>
</organism>
<evidence type="ECO:0000256" key="2">
    <source>
        <dbReference type="ARBA" id="ARBA00022741"/>
    </source>
</evidence>
<dbReference type="InterPro" id="IPR023179">
    <property type="entry name" value="GTP-bd_ortho_bundle_sf"/>
</dbReference>
<comment type="subcellular location">
    <subcellularLocation>
        <location evidence="1">Nucleus</location>
    </subcellularLocation>
</comment>
<comment type="caution">
    <text evidence="8">The sequence shown here is derived from an EMBL/GenBank/DDBJ whole genome shotgun (WGS) entry which is preliminary data.</text>
</comment>
<dbReference type="GO" id="GO:0005730">
    <property type="term" value="C:nucleolus"/>
    <property type="evidence" value="ECO:0007669"/>
    <property type="project" value="TreeGrafter"/>
</dbReference>
<keyword evidence="9" id="KW-1185">Reference proteome</keyword>
<keyword evidence="3" id="KW-0175">Coiled coil</keyword>
<dbReference type="Proteomes" id="UP001210925">
    <property type="component" value="Unassembled WGS sequence"/>
</dbReference>
<dbReference type="PRINTS" id="PR00326">
    <property type="entry name" value="GTP1OBG"/>
</dbReference>
<sequence length="549" mass="60934">MARGDSRKKNIKRDWINVPASKATDSKVQTKGKAMKKDLGVPDLRQFSKKLMRHVVKEKEEELKEQTRLRMLASGMTPEQFALAELANKAAARNAMYSNNHPEASSNFEGVYQGDAAVTGKKDNSRKAYYREFKKVIEQADVILEILDARDPMGCRTKEVEEMILNAGASKKIILIMNKIDLVPRDAVESWLKYLRNEYPTIAFKASTQNQRQNLGQSNVATNVASEALLSGSECLGADTLIKLLKNYCRNVNLKTSITVGVVGFPNVGKSSVINSLKRSKVCGVGSTPGVTKVAQTIHLDKNIKLLDCPGIVFSKSSNTKDAAQVLLRNCIKVELLEDPISPVDAILERCSVEQLRELYGLPEFHDTQSFLIEYARLRGKLLRGGIPDVESAARSIIQDWNQGRIPFYTVPPESGISKGPHVSSEIVSGWSAEFSLDGLIDSEILEESKPTSEKMIAIPVTEAAPQDDMEIDQPLQEFNPSVPEIRFKPAVKKVVVIDKKEPMFTQEEIDINPQVGLSLKKLAKKSKKAARRKMKSDDVNESDIDMSS</sequence>
<evidence type="ECO:0000256" key="1">
    <source>
        <dbReference type="ARBA" id="ARBA00004123"/>
    </source>
</evidence>
<reference evidence="8" key="1">
    <citation type="submission" date="2020-05" db="EMBL/GenBank/DDBJ databases">
        <title>Phylogenomic resolution of chytrid fungi.</title>
        <authorList>
            <person name="Stajich J.E."/>
            <person name="Amses K."/>
            <person name="Simmons R."/>
            <person name="Seto K."/>
            <person name="Myers J."/>
            <person name="Bonds A."/>
            <person name="Quandt C.A."/>
            <person name="Barry K."/>
            <person name="Liu P."/>
            <person name="Grigoriev I."/>
            <person name="Longcore J.E."/>
            <person name="James T.Y."/>
        </authorList>
    </citation>
    <scope>NUCLEOTIDE SEQUENCE</scope>
    <source>
        <strain evidence="8">PLAUS21</strain>
    </source>
</reference>
<dbReference type="PANTHER" id="PTHR11089:SF30">
    <property type="entry name" value="GUANINE NUCLEOTIDE-BINDING PROTEIN-LIKE 3 HOMOLOG"/>
    <property type="match status" value="1"/>
</dbReference>
<dbReference type="EMBL" id="JADGKB010000031">
    <property type="protein sequence ID" value="KAJ3258062.1"/>
    <property type="molecule type" value="Genomic_DNA"/>
</dbReference>
<feature type="compositionally biased region" description="Acidic residues" evidence="6">
    <location>
        <begin position="540"/>
        <end position="549"/>
    </location>
</feature>
<dbReference type="PROSITE" id="PS51721">
    <property type="entry name" value="G_CP"/>
    <property type="match status" value="1"/>
</dbReference>
<evidence type="ECO:0000313" key="8">
    <source>
        <dbReference type="EMBL" id="KAJ3258062.1"/>
    </source>
</evidence>
<proteinExistence type="predicted"/>
<dbReference type="InterPro" id="IPR050755">
    <property type="entry name" value="TRAFAC_YlqF/YawG_RiboMat"/>
</dbReference>
<dbReference type="Gene3D" id="3.40.50.300">
    <property type="entry name" value="P-loop containing nucleotide triphosphate hydrolases"/>
    <property type="match status" value="1"/>
</dbReference>
<dbReference type="InterPro" id="IPR030378">
    <property type="entry name" value="G_CP_dom"/>
</dbReference>
<evidence type="ECO:0000256" key="4">
    <source>
        <dbReference type="ARBA" id="ARBA00023134"/>
    </source>
</evidence>
<dbReference type="CDD" id="cd04178">
    <property type="entry name" value="Nucleostemin_like"/>
    <property type="match status" value="1"/>
</dbReference>
<evidence type="ECO:0000256" key="6">
    <source>
        <dbReference type="SAM" id="MobiDB-lite"/>
    </source>
</evidence>
<gene>
    <name evidence="8" type="primary">GNL3_1</name>
    <name evidence="8" type="ORF">HK103_004055</name>
</gene>
<evidence type="ECO:0000313" key="9">
    <source>
        <dbReference type="Proteomes" id="UP001210925"/>
    </source>
</evidence>
<dbReference type="GO" id="GO:0005525">
    <property type="term" value="F:GTP binding"/>
    <property type="evidence" value="ECO:0007669"/>
    <property type="project" value="UniProtKB-KW"/>
</dbReference>
<name>A0AAD5Y4C2_9FUNG</name>
<dbReference type="AlphaFoldDB" id="A0AAD5Y4C2"/>
<evidence type="ECO:0000256" key="3">
    <source>
        <dbReference type="ARBA" id="ARBA00023054"/>
    </source>
</evidence>